<name>A0AAN6N526_9PEZI</name>
<feature type="compositionally biased region" description="Polar residues" evidence="1">
    <location>
        <begin position="80"/>
        <end position="89"/>
    </location>
</feature>
<gene>
    <name evidence="2" type="ORF">QBC46DRAFT_411048</name>
</gene>
<keyword evidence="3" id="KW-1185">Reference proteome</keyword>
<feature type="compositionally biased region" description="Polar residues" evidence="1">
    <location>
        <begin position="45"/>
        <end position="63"/>
    </location>
</feature>
<dbReference type="Proteomes" id="UP001303473">
    <property type="component" value="Unassembled WGS sequence"/>
</dbReference>
<feature type="compositionally biased region" description="Polar residues" evidence="1">
    <location>
        <begin position="1"/>
        <end position="16"/>
    </location>
</feature>
<sequence length="161" mass="17093">MDSGVCSESQASTLTAQCADDGPNAIGSATELKGSTDENGDTAKLRSSATTARCANDDLNTAGLTEPSGSPEGNEDTAKSKSLNSLRDASSSNRPSRNNNETSALKPSATYSELDALQSIMTAPTLTNKRKKYWSGLIDKFLLQRLLEGHLDNVTYSDVKR</sequence>
<dbReference type="AlphaFoldDB" id="A0AAN6N526"/>
<dbReference type="EMBL" id="MU853851">
    <property type="protein sequence ID" value="KAK3937557.1"/>
    <property type="molecule type" value="Genomic_DNA"/>
</dbReference>
<reference evidence="3" key="1">
    <citation type="journal article" date="2023" name="Mol. Phylogenet. Evol.">
        <title>Genome-scale phylogeny and comparative genomics of the fungal order Sordariales.</title>
        <authorList>
            <person name="Hensen N."/>
            <person name="Bonometti L."/>
            <person name="Westerberg I."/>
            <person name="Brannstrom I.O."/>
            <person name="Guillou S."/>
            <person name="Cros-Aarteil S."/>
            <person name="Calhoun S."/>
            <person name="Haridas S."/>
            <person name="Kuo A."/>
            <person name="Mondo S."/>
            <person name="Pangilinan J."/>
            <person name="Riley R."/>
            <person name="LaButti K."/>
            <person name="Andreopoulos B."/>
            <person name="Lipzen A."/>
            <person name="Chen C."/>
            <person name="Yan M."/>
            <person name="Daum C."/>
            <person name="Ng V."/>
            <person name="Clum A."/>
            <person name="Steindorff A."/>
            <person name="Ohm R.A."/>
            <person name="Martin F."/>
            <person name="Silar P."/>
            <person name="Natvig D.O."/>
            <person name="Lalanne C."/>
            <person name="Gautier V."/>
            <person name="Ament-Velasquez S.L."/>
            <person name="Kruys A."/>
            <person name="Hutchinson M.I."/>
            <person name="Powell A.J."/>
            <person name="Barry K."/>
            <person name="Miller A.N."/>
            <person name="Grigoriev I.V."/>
            <person name="Debuchy R."/>
            <person name="Gladieux P."/>
            <person name="Hiltunen Thoren M."/>
            <person name="Johannesson H."/>
        </authorList>
    </citation>
    <scope>NUCLEOTIDE SEQUENCE [LARGE SCALE GENOMIC DNA]</scope>
    <source>
        <strain evidence="3">CBS 340.73</strain>
    </source>
</reference>
<organism evidence="2 3">
    <name type="scientific">Diplogelasinospora grovesii</name>
    <dbReference type="NCBI Taxonomy" id="303347"/>
    <lineage>
        <taxon>Eukaryota</taxon>
        <taxon>Fungi</taxon>
        <taxon>Dikarya</taxon>
        <taxon>Ascomycota</taxon>
        <taxon>Pezizomycotina</taxon>
        <taxon>Sordariomycetes</taxon>
        <taxon>Sordariomycetidae</taxon>
        <taxon>Sordariales</taxon>
        <taxon>Diplogelasinosporaceae</taxon>
        <taxon>Diplogelasinospora</taxon>
    </lineage>
</organism>
<feature type="compositionally biased region" description="Low complexity" evidence="1">
    <location>
        <begin position="90"/>
        <end position="100"/>
    </location>
</feature>
<evidence type="ECO:0000256" key="1">
    <source>
        <dbReference type="SAM" id="MobiDB-lite"/>
    </source>
</evidence>
<protein>
    <submittedName>
        <fullName evidence="2">Uncharacterized protein</fullName>
    </submittedName>
</protein>
<accession>A0AAN6N526</accession>
<evidence type="ECO:0000313" key="2">
    <source>
        <dbReference type="EMBL" id="KAK3937557.1"/>
    </source>
</evidence>
<feature type="region of interest" description="Disordered" evidence="1">
    <location>
        <begin position="1"/>
        <end position="108"/>
    </location>
</feature>
<comment type="caution">
    <text evidence="2">The sequence shown here is derived from an EMBL/GenBank/DDBJ whole genome shotgun (WGS) entry which is preliminary data.</text>
</comment>
<proteinExistence type="predicted"/>
<evidence type="ECO:0000313" key="3">
    <source>
        <dbReference type="Proteomes" id="UP001303473"/>
    </source>
</evidence>